<evidence type="ECO:0000313" key="2">
    <source>
        <dbReference type="Proteomes" id="UP000475862"/>
    </source>
</evidence>
<organism evidence="1 2">
    <name type="scientific">Aphis glycines</name>
    <name type="common">Soybean aphid</name>
    <dbReference type="NCBI Taxonomy" id="307491"/>
    <lineage>
        <taxon>Eukaryota</taxon>
        <taxon>Metazoa</taxon>
        <taxon>Ecdysozoa</taxon>
        <taxon>Arthropoda</taxon>
        <taxon>Hexapoda</taxon>
        <taxon>Insecta</taxon>
        <taxon>Pterygota</taxon>
        <taxon>Neoptera</taxon>
        <taxon>Paraneoptera</taxon>
        <taxon>Hemiptera</taxon>
        <taxon>Sternorrhyncha</taxon>
        <taxon>Aphidomorpha</taxon>
        <taxon>Aphidoidea</taxon>
        <taxon>Aphididae</taxon>
        <taxon>Aphidini</taxon>
        <taxon>Aphis</taxon>
        <taxon>Aphis</taxon>
    </lineage>
</organism>
<name>A0A6G0T4E5_APHGL</name>
<proteinExistence type="predicted"/>
<dbReference type="Proteomes" id="UP000475862">
    <property type="component" value="Unassembled WGS sequence"/>
</dbReference>
<protein>
    <submittedName>
        <fullName evidence="1">Uncharacterized protein</fullName>
    </submittedName>
</protein>
<accession>A0A6G0T4E5</accession>
<dbReference type="AlphaFoldDB" id="A0A6G0T4E5"/>
<sequence>MKTISVVWYTILCPKSFGGGSKNRYLWTNLVAIEKSYDTNDSEPLVWWITKSKRLLRTKSKNYYNVKVIKQISQSINNLHEMGHVPKQIPNKFNKNKINSINWNIQHFDQLKNFKLFKIMLDVFQQNPGFGNLMHEAYDNMMCAKFYIMKCLIKHVIIFSKIIKLNFNILHSQALIKESTSSLRKIKRYNINQTNFDISILKK</sequence>
<reference evidence="1 2" key="1">
    <citation type="submission" date="2019-08" db="EMBL/GenBank/DDBJ databases">
        <title>The genome of the soybean aphid Biotype 1, its phylome, world population structure and adaptation to the North American continent.</title>
        <authorList>
            <person name="Giordano R."/>
            <person name="Donthu R.K."/>
            <person name="Hernandez A.G."/>
            <person name="Wright C.L."/>
            <person name="Zimin A.V."/>
        </authorList>
    </citation>
    <scope>NUCLEOTIDE SEQUENCE [LARGE SCALE GENOMIC DNA]</scope>
    <source>
        <tissue evidence="1">Whole aphids</tissue>
    </source>
</reference>
<dbReference type="EMBL" id="VYZN01000059">
    <property type="protein sequence ID" value="KAE9525674.1"/>
    <property type="molecule type" value="Genomic_DNA"/>
</dbReference>
<evidence type="ECO:0000313" key="1">
    <source>
        <dbReference type="EMBL" id="KAE9525674.1"/>
    </source>
</evidence>
<comment type="caution">
    <text evidence="1">The sequence shown here is derived from an EMBL/GenBank/DDBJ whole genome shotgun (WGS) entry which is preliminary data.</text>
</comment>
<gene>
    <name evidence="1" type="ORF">AGLY_014201</name>
</gene>
<keyword evidence="2" id="KW-1185">Reference proteome</keyword>